<protein>
    <recommendedName>
        <fullName evidence="6">Sodium/calcium exchanger membrane region domain-containing protein</fullName>
    </recommendedName>
</protein>
<proteinExistence type="predicted"/>
<dbReference type="Gene3D" id="1.20.1420.30">
    <property type="entry name" value="NCX, central ion-binding region"/>
    <property type="match status" value="1"/>
</dbReference>
<dbReference type="AlphaFoldDB" id="A0A1G2I4L9"/>
<comment type="subcellular location">
    <subcellularLocation>
        <location evidence="1">Membrane</location>
        <topology evidence="1">Multi-pass membrane protein</topology>
    </subcellularLocation>
</comment>
<gene>
    <name evidence="7" type="ORF">A3F47_01715</name>
</gene>
<keyword evidence="4 5" id="KW-0472">Membrane</keyword>
<dbReference type="InterPro" id="IPR004481">
    <property type="entry name" value="K/Na/Ca-exchanger"/>
</dbReference>
<evidence type="ECO:0000313" key="7">
    <source>
        <dbReference type="EMBL" id="OGZ69431.1"/>
    </source>
</evidence>
<organism evidence="7 8">
    <name type="scientific">Candidatus Staskawiczbacteria bacterium RIFCSPHIGHO2_12_FULL_38_11</name>
    <dbReference type="NCBI Taxonomy" id="1802209"/>
    <lineage>
        <taxon>Bacteria</taxon>
        <taxon>Candidatus Staskawicziibacteriota</taxon>
    </lineage>
</organism>
<dbReference type="GO" id="GO:0008273">
    <property type="term" value="F:calcium, potassium:sodium antiporter activity"/>
    <property type="evidence" value="ECO:0007669"/>
    <property type="project" value="TreeGrafter"/>
</dbReference>
<dbReference type="PANTHER" id="PTHR10846:SF8">
    <property type="entry name" value="INNER MEMBRANE PROTEIN YRBG"/>
    <property type="match status" value="1"/>
</dbReference>
<dbReference type="InterPro" id="IPR044880">
    <property type="entry name" value="NCX_ion-bd_dom_sf"/>
</dbReference>
<feature type="transmembrane region" description="Helical" evidence="5">
    <location>
        <begin position="193"/>
        <end position="218"/>
    </location>
</feature>
<feature type="domain" description="Sodium/calcium exchanger membrane region" evidence="6">
    <location>
        <begin position="1"/>
        <end position="101"/>
    </location>
</feature>
<evidence type="ECO:0000256" key="2">
    <source>
        <dbReference type="ARBA" id="ARBA00022692"/>
    </source>
</evidence>
<dbReference type="EMBL" id="MHOV01000034">
    <property type="protein sequence ID" value="OGZ69431.1"/>
    <property type="molecule type" value="Genomic_DNA"/>
</dbReference>
<feature type="transmembrane region" description="Helical" evidence="5">
    <location>
        <begin position="84"/>
        <end position="102"/>
    </location>
</feature>
<feature type="transmembrane region" description="Helical" evidence="5">
    <location>
        <begin position="224"/>
        <end position="244"/>
    </location>
</feature>
<evidence type="ECO:0000256" key="4">
    <source>
        <dbReference type="ARBA" id="ARBA00023136"/>
    </source>
</evidence>
<evidence type="ECO:0000256" key="1">
    <source>
        <dbReference type="ARBA" id="ARBA00004141"/>
    </source>
</evidence>
<dbReference type="PANTHER" id="PTHR10846">
    <property type="entry name" value="SODIUM/POTASSIUM/CALCIUM EXCHANGER"/>
    <property type="match status" value="1"/>
</dbReference>
<dbReference type="InterPro" id="IPR004837">
    <property type="entry name" value="NaCa_Exmemb"/>
</dbReference>
<evidence type="ECO:0000313" key="8">
    <source>
        <dbReference type="Proteomes" id="UP000179214"/>
    </source>
</evidence>
<evidence type="ECO:0000259" key="6">
    <source>
        <dbReference type="Pfam" id="PF01699"/>
    </source>
</evidence>
<evidence type="ECO:0000256" key="5">
    <source>
        <dbReference type="SAM" id="Phobius"/>
    </source>
</evidence>
<feature type="transmembrane region" description="Helical" evidence="5">
    <location>
        <begin position="256"/>
        <end position="272"/>
    </location>
</feature>
<reference evidence="7 8" key="1">
    <citation type="journal article" date="2016" name="Nat. Commun.">
        <title>Thousands of microbial genomes shed light on interconnected biogeochemical processes in an aquifer system.</title>
        <authorList>
            <person name="Anantharaman K."/>
            <person name="Brown C.T."/>
            <person name="Hug L.A."/>
            <person name="Sharon I."/>
            <person name="Castelle C.J."/>
            <person name="Probst A.J."/>
            <person name="Thomas B.C."/>
            <person name="Singh A."/>
            <person name="Wilkins M.J."/>
            <person name="Karaoz U."/>
            <person name="Brodie E.L."/>
            <person name="Williams K.H."/>
            <person name="Hubbard S.S."/>
            <person name="Banfield J.F."/>
        </authorList>
    </citation>
    <scope>NUCLEOTIDE SEQUENCE [LARGE SCALE GENOMIC DNA]</scope>
</reference>
<dbReference type="Proteomes" id="UP000179214">
    <property type="component" value="Unassembled WGS sequence"/>
</dbReference>
<dbReference type="GO" id="GO:0006874">
    <property type="term" value="P:intracellular calcium ion homeostasis"/>
    <property type="evidence" value="ECO:0007669"/>
    <property type="project" value="TreeGrafter"/>
</dbReference>
<accession>A0A1G2I4L9</accession>
<name>A0A1G2I4L9_9BACT</name>
<feature type="transmembrane region" description="Helical" evidence="5">
    <location>
        <begin position="58"/>
        <end position="78"/>
    </location>
</feature>
<feature type="transmembrane region" description="Helical" evidence="5">
    <location>
        <begin position="24"/>
        <end position="46"/>
    </location>
</feature>
<evidence type="ECO:0000256" key="3">
    <source>
        <dbReference type="ARBA" id="ARBA00022989"/>
    </source>
</evidence>
<comment type="caution">
    <text evidence="7">The sequence shown here is derived from an EMBL/GenBank/DDBJ whole genome shotgun (WGS) entry which is preliminary data.</text>
</comment>
<feature type="transmembrane region" description="Helical" evidence="5">
    <location>
        <begin position="160"/>
        <end position="181"/>
    </location>
</feature>
<feature type="domain" description="Sodium/calcium exchanger membrane region" evidence="6">
    <location>
        <begin position="133"/>
        <end position="269"/>
    </location>
</feature>
<dbReference type="Pfam" id="PF01699">
    <property type="entry name" value="Na_Ca_ex"/>
    <property type="match status" value="2"/>
</dbReference>
<sequence>MAFAASLPNFFVDLNAVFQGIPQLAFGDIVGGNLIDLTLVMAIAIFFSKKDISTGSDVVQKSAFVTSGVAVLPLLLILDGRMGRVDGIILFLTFIFYSWWIFSKKEHFNKVYKTEAQNPIKDFKSFLGNVLKIIIFLALLLLASQAVITSAQFFSEKLGISIALVGILIVGLGNCFPEAYFAIISARKEENWLILGDLMGSVIICSTLVLGVIALVAPFEIKDFSPFLIARIFLIVGSICALIFIRSGKKITKKEGIFLLFIYVAFLFAELLI</sequence>
<keyword evidence="2 5" id="KW-0812">Transmembrane</keyword>
<feature type="transmembrane region" description="Helical" evidence="5">
    <location>
        <begin position="123"/>
        <end position="148"/>
    </location>
</feature>
<keyword evidence="3 5" id="KW-1133">Transmembrane helix</keyword>
<dbReference type="GO" id="GO:0005886">
    <property type="term" value="C:plasma membrane"/>
    <property type="evidence" value="ECO:0007669"/>
    <property type="project" value="TreeGrafter"/>
</dbReference>
<dbReference type="GO" id="GO:0005262">
    <property type="term" value="F:calcium channel activity"/>
    <property type="evidence" value="ECO:0007669"/>
    <property type="project" value="TreeGrafter"/>
</dbReference>